<sequence length="36" mass="4241">MVSGILYVTKPSKKERRRDLRQNRCQHPSVSSTNMH</sequence>
<feature type="compositionally biased region" description="Polar residues" evidence="1">
    <location>
        <begin position="23"/>
        <end position="36"/>
    </location>
</feature>
<name>A0A0A8ZVD0_ARUDO</name>
<dbReference type="AlphaFoldDB" id="A0A0A8ZVD0"/>
<dbReference type="EMBL" id="GBRH01257175">
    <property type="protein sequence ID" value="JAD40720.1"/>
    <property type="molecule type" value="Transcribed_RNA"/>
</dbReference>
<protein>
    <submittedName>
        <fullName evidence="2">Uncharacterized protein</fullName>
    </submittedName>
</protein>
<reference evidence="2" key="2">
    <citation type="journal article" date="2015" name="Data Brief">
        <title>Shoot transcriptome of the giant reed, Arundo donax.</title>
        <authorList>
            <person name="Barrero R.A."/>
            <person name="Guerrero F.D."/>
            <person name="Moolhuijzen P."/>
            <person name="Goolsby J.A."/>
            <person name="Tidwell J."/>
            <person name="Bellgard S.E."/>
            <person name="Bellgard M.I."/>
        </authorList>
    </citation>
    <scope>NUCLEOTIDE SEQUENCE</scope>
    <source>
        <tissue evidence="2">Shoot tissue taken approximately 20 cm above the soil surface</tissue>
    </source>
</reference>
<reference evidence="2" key="1">
    <citation type="submission" date="2014-09" db="EMBL/GenBank/DDBJ databases">
        <authorList>
            <person name="Magalhaes I.L.F."/>
            <person name="Oliveira U."/>
            <person name="Santos F.R."/>
            <person name="Vidigal T.H.D.A."/>
            <person name="Brescovit A.D."/>
            <person name="Santos A.J."/>
        </authorList>
    </citation>
    <scope>NUCLEOTIDE SEQUENCE</scope>
    <source>
        <tissue evidence="2">Shoot tissue taken approximately 20 cm above the soil surface</tissue>
    </source>
</reference>
<evidence type="ECO:0000313" key="2">
    <source>
        <dbReference type="EMBL" id="JAD40720.1"/>
    </source>
</evidence>
<evidence type="ECO:0000256" key="1">
    <source>
        <dbReference type="SAM" id="MobiDB-lite"/>
    </source>
</evidence>
<organism evidence="2">
    <name type="scientific">Arundo donax</name>
    <name type="common">Giant reed</name>
    <name type="synonym">Donax arundinaceus</name>
    <dbReference type="NCBI Taxonomy" id="35708"/>
    <lineage>
        <taxon>Eukaryota</taxon>
        <taxon>Viridiplantae</taxon>
        <taxon>Streptophyta</taxon>
        <taxon>Embryophyta</taxon>
        <taxon>Tracheophyta</taxon>
        <taxon>Spermatophyta</taxon>
        <taxon>Magnoliopsida</taxon>
        <taxon>Liliopsida</taxon>
        <taxon>Poales</taxon>
        <taxon>Poaceae</taxon>
        <taxon>PACMAD clade</taxon>
        <taxon>Arundinoideae</taxon>
        <taxon>Arundineae</taxon>
        <taxon>Arundo</taxon>
    </lineage>
</organism>
<accession>A0A0A8ZVD0</accession>
<feature type="region of interest" description="Disordered" evidence="1">
    <location>
        <begin position="1"/>
        <end position="36"/>
    </location>
</feature>
<proteinExistence type="predicted"/>